<feature type="domain" description="TonB-dependent receptor-like beta-barrel" evidence="10">
    <location>
        <begin position="461"/>
        <end position="908"/>
    </location>
</feature>
<keyword evidence="7 8" id="KW-0998">Cell outer membrane</keyword>
<dbReference type="NCBIfam" id="TIGR01782">
    <property type="entry name" value="TonB-Xanth-Caul"/>
    <property type="match status" value="1"/>
</dbReference>
<evidence type="ECO:0000313" key="12">
    <source>
        <dbReference type="EMBL" id="TDB62755.1"/>
    </source>
</evidence>
<dbReference type="OrthoDB" id="8727862at2"/>
<evidence type="ECO:0000256" key="7">
    <source>
        <dbReference type="ARBA" id="ARBA00023237"/>
    </source>
</evidence>
<dbReference type="AlphaFoldDB" id="A0A4V2X980"/>
<dbReference type="Pfam" id="PF07715">
    <property type="entry name" value="Plug"/>
    <property type="match status" value="1"/>
</dbReference>
<keyword evidence="2 8" id="KW-0813">Transport</keyword>
<dbReference type="PROSITE" id="PS52016">
    <property type="entry name" value="TONB_DEPENDENT_REC_3"/>
    <property type="match status" value="1"/>
</dbReference>
<evidence type="ECO:0000256" key="3">
    <source>
        <dbReference type="ARBA" id="ARBA00022452"/>
    </source>
</evidence>
<dbReference type="EMBL" id="SMJU01000011">
    <property type="protein sequence ID" value="TDB62755.1"/>
    <property type="molecule type" value="Genomic_DNA"/>
</dbReference>
<dbReference type="InterPro" id="IPR000531">
    <property type="entry name" value="Beta-barrel_TonB"/>
</dbReference>
<dbReference type="Pfam" id="PF13715">
    <property type="entry name" value="CarbopepD_reg_2"/>
    <property type="match status" value="1"/>
</dbReference>
<dbReference type="PANTHER" id="PTHR40980:SF4">
    <property type="entry name" value="TONB-DEPENDENT RECEPTOR-LIKE BETA-BARREL DOMAIN-CONTAINING PROTEIN"/>
    <property type="match status" value="1"/>
</dbReference>
<accession>A0A4V2X980</accession>
<dbReference type="InterPro" id="IPR012910">
    <property type="entry name" value="Plug_dom"/>
</dbReference>
<keyword evidence="5 9" id="KW-0798">TonB box</keyword>
<keyword evidence="4 8" id="KW-0812">Transmembrane</keyword>
<feature type="domain" description="TonB-dependent receptor plug" evidence="11">
    <location>
        <begin position="135"/>
        <end position="235"/>
    </location>
</feature>
<dbReference type="InterPro" id="IPR010104">
    <property type="entry name" value="TonB_rcpt_bac"/>
</dbReference>
<protein>
    <submittedName>
        <fullName evidence="12">TonB-dependent receptor</fullName>
    </submittedName>
</protein>
<evidence type="ECO:0000256" key="5">
    <source>
        <dbReference type="ARBA" id="ARBA00023077"/>
    </source>
</evidence>
<evidence type="ECO:0000256" key="4">
    <source>
        <dbReference type="ARBA" id="ARBA00022692"/>
    </source>
</evidence>
<comment type="subcellular location">
    <subcellularLocation>
        <location evidence="1 8">Cell outer membrane</location>
        <topology evidence="1 8">Multi-pass membrane protein</topology>
    </subcellularLocation>
</comment>
<dbReference type="SUPFAM" id="SSF49464">
    <property type="entry name" value="Carboxypeptidase regulatory domain-like"/>
    <property type="match status" value="1"/>
</dbReference>
<sequence length="943" mass="105610">MSIFTLIRRNWLIVVLFLFSTATFAQNGLISGNIMDGQKLSLPGATLKLTPGNVFTVSDVRGKFEFFSVPAGTYQLEASYLGYQKLSKEVIVQTGSVLTVELILTEGSLDMDEVVVMGDRLKGQAKALSQQRNNENISNIVSSDQIGRFPDSNIGDALKRIPGITMQNDQGEARNIIVRGLAPELNSVTMNGDRIPSAEGDNRRVQMDLIPSDMISTIEVNKTLTPDMDADAIGGSVNLVTRAAPNGQRVSATLASGFNPIRGKAIYTGAFIYANRYANNAIGMVLSGSYNNNNYGSDDVEASWTKDDFGNVYIDETDIRKYDVQRIRRSLSAAFDFKLGKNHTITANAMYNWRDDLENRYRMRIDDIEPLYNDNNGIIGYEGRIGRQTKGGIDNAQNKNARLEAQKVQNYSVRGDHIVGNKIDIDWSVSYSTASEDRPNERYITFRKGGNELVYNGNSLAPMFTSTLDPATIGLNEISENNDFTEETELGAKLNFRIPFSVIADQKGHLKAGGRLRLKTKFRSNIFYEYSPINEDNIANLGSVETVNWNASNFQAGSHLIPGLFARNSYLGGLDLTNTSLFDSETVPSEYLGVNYDAKENIVAGYLRWDQNFSDKLSMILGARLENTSIDYTGNIIEDEEELTGQRNVKNDYLNVLPSVSFKYNATENFIIRAAATTALARPNYYALTPYISTIPGDREIQAGNPDLKATYAWNFDLMVENYFESIGIVSGGAFYKNLKNFIYTYRDQQYSRSNFATDFPNLTNPVVEGEQWDFFQSRNGENVNVFGFELALQRQLDFLPGFLKNFGIYTNYTFTKSFASGVFNEDGDERTDVTLPGTAPHMFNASLSWEDKRFSARLSANYTAAYLDALGGSDFDDIYYDKQFFLDANAAYKITKNLRVFAEANNLTNQPLRYFQSVSSRTVQAEFYRPRYNIGLKFDLTN</sequence>
<evidence type="ECO:0000259" key="11">
    <source>
        <dbReference type="Pfam" id="PF07715"/>
    </source>
</evidence>
<dbReference type="InterPro" id="IPR037066">
    <property type="entry name" value="Plug_dom_sf"/>
</dbReference>
<dbReference type="Proteomes" id="UP000295706">
    <property type="component" value="Unassembled WGS sequence"/>
</dbReference>
<dbReference type="Gene3D" id="2.40.170.20">
    <property type="entry name" value="TonB-dependent receptor, beta-barrel domain"/>
    <property type="match status" value="1"/>
</dbReference>
<evidence type="ECO:0000259" key="10">
    <source>
        <dbReference type="Pfam" id="PF00593"/>
    </source>
</evidence>
<evidence type="ECO:0000313" key="13">
    <source>
        <dbReference type="Proteomes" id="UP000295706"/>
    </source>
</evidence>
<keyword evidence="12" id="KW-0675">Receptor</keyword>
<gene>
    <name evidence="12" type="ORF">EZE20_17630</name>
</gene>
<dbReference type="SUPFAM" id="SSF56935">
    <property type="entry name" value="Porins"/>
    <property type="match status" value="1"/>
</dbReference>
<dbReference type="RefSeq" id="WP_132120090.1">
    <property type="nucleotide sequence ID" value="NZ_SMJU01000011.1"/>
</dbReference>
<proteinExistence type="inferred from homology"/>
<organism evidence="12 13">
    <name type="scientific">Arundinibacter roseus</name>
    <dbReference type="NCBI Taxonomy" id="2070510"/>
    <lineage>
        <taxon>Bacteria</taxon>
        <taxon>Pseudomonadati</taxon>
        <taxon>Bacteroidota</taxon>
        <taxon>Cytophagia</taxon>
        <taxon>Cytophagales</taxon>
        <taxon>Spirosomataceae</taxon>
        <taxon>Arundinibacter</taxon>
    </lineage>
</organism>
<dbReference type="GO" id="GO:0009279">
    <property type="term" value="C:cell outer membrane"/>
    <property type="evidence" value="ECO:0007669"/>
    <property type="project" value="UniProtKB-SubCell"/>
</dbReference>
<comment type="caution">
    <text evidence="12">The sequence shown here is derived from an EMBL/GenBank/DDBJ whole genome shotgun (WGS) entry which is preliminary data.</text>
</comment>
<dbReference type="InterPro" id="IPR039426">
    <property type="entry name" value="TonB-dep_rcpt-like"/>
</dbReference>
<reference evidence="12 13" key="1">
    <citation type="submission" date="2019-02" db="EMBL/GenBank/DDBJ databases">
        <title>Arundinibacter roseus gen. nov., sp. nov., a new member of the family Cytophagaceae.</title>
        <authorList>
            <person name="Szuroczki S."/>
            <person name="Khayer B."/>
            <person name="Sproer C."/>
            <person name="Toumi M."/>
            <person name="Szabo A."/>
            <person name="Felfoldi T."/>
            <person name="Schumann P."/>
            <person name="Toth E."/>
        </authorList>
    </citation>
    <scope>NUCLEOTIDE SEQUENCE [LARGE SCALE GENOMIC DNA]</scope>
    <source>
        <strain evidence="12 13">DMA-k-7a</strain>
    </source>
</reference>
<keyword evidence="3 8" id="KW-1134">Transmembrane beta strand</keyword>
<evidence type="ECO:0000256" key="6">
    <source>
        <dbReference type="ARBA" id="ARBA00023136"/>
    </source>
</evidence>
<dbReference type="InterPro" id="IPR036942">
    <property type="entry name" value="Beta-barrel_TonB_sf"/>
</dbReference>
<comment type="similarity">
    <text evidence="8 9">Belongs to the TonB-dependent receptor family.</text>
</comment>
<name>A0A4V2X980_9BACT</name>
<dbReference type="InterPro" id="IPR008969">
    <property type="entry name" value="CarboxyPept-like_regulatory"/>
</dbReference>
<keyword evidence="6 8" id="KW-0472">Membrane</keyword>
<evidence type="ECO:0000256" key="8">
    <source>
        <dbReference type="PROSITE-ProRule" id="PRU01360"/>
    </source>
</evidence>
<evidence type="ECO:0000256" key="2">
    <source>
        <dbReference type="ARBA" id="ARBA00022448"/>
    </source>
</evidence>
<keyword evidence="13" id="KW-1185">Reference proteome</keyword>
<evidence type="ECO:0000256" key="1">
    <source>
        <dbReference type="ARBA" id="ARBA00004571"/>
    </source>
</evidence>
<dbReference type="Pfam" id="PF00593">
    <property type="entry name" value="TonB_dep_Rec_b-barrel"/>
    <property type="match status" value="1"/>
</dbReference>
<dbReference type="Gene3D" id="2.60.40.1120">
    <property type="entry name" value="Carboxypeptidase-like, regulatory domain"/>
    <property type="match status" value="1"/>
</dbReference>
<dbReference type="PANTHER" id="PTHR40980">
    <property type="entry name" value="PLUG DOMAIN-CONTAINING PROTEIN"/>
    <property type="match status" value="1"/>
</dbReference>
<dbReference type="CDD" id="cd01347">
    <property type="entry name" value="ligand_gated_channel"/>
    <property type="match status" value="1"/>
</dbReference>
<evidence type="ECO:0000256" key="9">
    <source>
        <dbReference type="RuleBase" id="RU003357"/>
    </source>
</evidence>
<dbReference type="Gene3D" id="2.170.130.10">
    <property type="entry name" value="TonB-dependent receptor, plug domain"/>
    <property type="match status" value="1"/>
</dbReference>